<dbReference type="Proteomes" id="UP000272238">
    <property type="component" value="Unassembled WGS sequence"/>
</dbReference>
<organism evidence="1 2">
    <name type="scientific">Ureibacillus endophyticus</name>
    <dbReference type="NCBI Taxonomy" id="1978490"/>
    <lineage>
        <taxon>Bacteria</taxon>
        <taxon>Bacillati</taxon>
        <taxon>Bacillota</taxon>
        <taxon>Bacilli</taxon>
        <taxon>Bacillales</taxon>
        <taxon>Caryophanaceae</taxon>
        <taxon>Ureibacillus</taxon>
    </lineage>
</organism>
<sequence>MSSDNIELLEQMAKQLRGTKEIQELDCSLKRLMDVINVLNKIFIYSNETTENVYIDEENYNKLKHYNRKERSIIINKALRDYFAFESELKPLLLNFESTFESVKSLLVAYDEKKNG</sequence>
<proteinExistence type="predicted"/>
<evidence type="ECO:0000313" key="1">
    <source>
        <dbReference type="EMBL" id="RKQ16443.1"/>
    </source>
</evidence>
<evidence type="ECO:0000313" key="2">
    <source>
        <dbReference type="Proteomes" id="UP000272238"/>
    </source>
</evidence>
<dbReference type="EMBL" id="RBZN01000021">
    <property type="protein sequence ID" value="RKQ16443.1"/>
    <property type="molecule type" value="Genomic_DNA"/>
</dbReference>
<comment type="caution">
    <text evidence="1">The sequence shown here is derived from an EMBL/GenBank/DDBJ whole genome shotgun (WGS) entry which is preliminary data.</text>
</comment>
<keyword evidence="2" id="KW-1185">Reference proteome</keyword>
<gene>
    <name evidence="1" type="ORF">D8M03_09650</name>
</gene>
<accession>A0A494Z353</accession>
<dbReference type="RefSeq" id="WP_121214568.1">
    <property type="nucleotide sequence ID" value="NZ_RBZN01000021.1"/>
</dbReference>
<reference evidence="1 2" key="1">
    <citation type="journal article" date="2016" name="Antonie Van Leeuwenhoek">
        <title>Lysinibacillus endophyticus sp. nov., an indole-3-acetic acid producing endophytic bacterium isolated from corn root (Zea mays cv. Xinken-5).</title>
        <authorList>
            <person name="Yu J."/>
            <person name="Guan X."/>
            <person name="Liu C."/>
            <person name="Xiang W."/>
            <person name="Yu Z."/>
            <person name="Liu X."/>
            <person name="Wang G."/>
        </authorList>
    </citation>
    <scope>NUCLEOTIDE SEQUENCE [LARGE SCALE GENOMIC DNA]</scope>
    <source>
        <strain evidence="1 2">DSM 100506</strain>
    </source>
</reference>
<dbReference type="AlphaFoldDB" id="A0A494Z353"/>
<name>A0A494Z353_9BACL</name>
<protein>
    <submittedName>
        <fullName evidence="1">Uncharacterized protein</fullName>
    </submittedName>
</protein>